<name>A0ABR1YXH2_9PEZI</name>
<reference evidence="2 3" key="1">
    <citation type="submission" date="2024-04" db="EMBL/GenBank/DDBJ databases">
        <title>Phyllosticta paracitricarpa is synonymous to the EU quarantine fungus P. citricarpa based on phylogenomic analyses.</title>
        <authorList>
            <consortium name="Lawrence Berkeley National Laboratory"/>
            <person name="Van Ingen-Buijs V.A."/>
            <person name="Van Westerhoven A.C."/>
            <person name="Haridas S."/>
            <person name="Skiadas P."/>
            <person name="Martin F."/>
            <person name="Groenewald J.Z."/>
            <person name="Crous P.W."/>
            <person name="Seidl M.F."/>
        </authorList>
    </citation>
    <scope>NUCLEOTIDE SEQUENCE [LARGE SCALE GENOMIC DNA]</scope>
    <source>
        <strain evidence="2 3">CBS 123374</strain>
    </source>
</reference>
<gene>
    <name evidence="2" type="ORF">HDK90DRAFT_193152</name>
</gene>
<comment type="caution">
    <text evidence="2">The sequence shown here is derived from an EMBL/GenBank/DDBJ whole genome shotgun (WGS) entry which is preliminary data.</text>
</comment>
<keyword evidence="3" id="KW-1185">Reference proteome</keyword>
<dbReference type="Proteomes" id="UP001492380">
    <property type="component" value="Unassembled WGS sequence"/>
</dbReference>
<accession>A0ABR1YXH2</accession>
<sequence length="173" mass="18522">MSPHHTPRELCKKMSRTRLQDRTIRIAPPEGPRPRRSPGSSAQICRPVSPSGWLAPTAAAAPSIALLGMFCEVGSSLLLVLLFVWGEEVAVLLVSCSEGLCLLKFNVAVKVDASSSAIGRLELVCCVDLESRLSLINLFAAAGFTISLQMKWSSLTAMIPTPALQHGRPQTAS</sequence>
<proteinExistence type="predicted"/>
<protein>
    <submittedName>
        <fullName evidence="2">Uncharacterized protein</fullName>
    </submittedName>
</protein>
<evidence type="ECO:0000313" key="2">
    <source>
        <dbReference type="EMBL" id="KAK8240728.1"/>
    </source>
</evidence>
<evidence type="ECO:0000313" key="3">
    <source>
        <dbReference type="Proteomes" id="UP001492380"/>
    </source>
</evidence>
<dbReference type="EMBL" id="JBBWRZ010000003">
    <property type="protein sequence ID" value="KAK8240728.1"/>
    <property type="molecule type" value="Genomic_DNA"/>
</dbReference>
<evidence type="ECO:0000256" key="1">
    <source>
        <dbReference type="SAM" id="MobiDB-lite"/>
    </source>
</evidence>
<feature type="region of interest" description="Disordered" evidence="1">
    <location>
        <begin position="24"/>
        <end position="43"/>
    </location>
</feature>
<organism evidence="2 3">
    <name type="scientific">Phyllosticta capitalensis</name>
    <dbReference type="NCBI Taxonomy" id="121624"/>
    <lineage>
        <taxon>Eukaryota</taxon>
        <taxon>Fungi</taxon>
        <taxon>Dikarya</taxon>
        <taxon>Ascomycota</taxon>
        <taxon>Pezizomycotina</taxon>
        <taxon>Dothideomycetes</taxon>
        <taxon>Dothideomycetes incertae sedis</taxon>
        <taxon>Botryosphaeriales</taxon>
        <taxon>Phyllostictaceae</taxon>
        <taxon>Phyllosticta</taxon>
    </lineage>
</organism>